<dbReference type="NCBIfam" id="TIGR00609">
    <property type="entry name" value="recB"/>
    <property type="match status" value="1"/>
</dbReference>
<dbReference type="GO" id="GO:0008854">
    <property type="term" value="F:exodeoxyribonuclease V activity"/>
    <property type="evidence" value="ECO:0007669"/>
    <property type="project" value="UniProtKB-EC"/>
</dbReference>
<dbReference type="RefSeq" id="WP_169065976.1">
    <property type="nucleotide sequence ID" value="NZ_SPMY01000019.1"/>
</dbReference>
<comment type="catalytic activity">
    <reaction evidence="14 15">
        <text>ATP + H2O = ADP + phosphate + H(+)</text>
        <dbReference type="Rhea" id="RHEA:13065"/>
        <dbReference type="ChEBI" id="CHEBI:15377"/>
        <dbReference type="ChEBI" id="CHEBI:15378"/>
        <dbReference type="ChEBI" id="CHEBI:30616"/>
        <dbReference type="ChEBI" id="CHEBI:43474"/>
        <dbReference type="ChEBI" id="CHEBI:456216"/>
        <dbReference type="EC" id="5.6.2.4"/>
    </reaction>
</comment>
<dbReference type="Pfam" id="PF13361">
    <property type="entry name" value="UvrD_C"/>
    <property type="match status" value="1"/>
</dbReference>
<comment type="miscellaneous">
    <text evidence="15">In the RecBCD complex, RecB has a slow 3'-5' helicase, an exonuclease activity and loads RecA onto ssDNA, RecD has a fast 5'-3' helicase activity, while RecC stimulates the ATPase and processivity of the RecB helicase and contributes to recognition of the Chi site.</text>
</comment>
<keyword evidence="1 15" id="KW-0540">Nuclease</keyword>
<dbReference type="PANTHER" id="PTHR11070:SF23">
    <property type="entry name" value="RECBCD ENZYME SUBUNIT RECB"/>
    <property type="match status" value="1"/>
</dbReference>
<keyword evidence="9 15" id="KW-0460">Magnesium</keyword>
<comment type="subunit">
    <text evidence="15">Heterotrimer of RecB, RecC and RecD. All subunits contribute to DNA-binding. Interacts with RecA.</text>
</comment>
<dbReference type="Gene3D" id="3.40.50.300">
    <property type="entry name" value="P-loop containing nucleotide triphosphate hydrolases"/>
    <property type="match status" value="2"/>
</dbReference>
<protein>
    <recommendedName>
        <fullName evidence="15">RecBCD enzyme subunit RecB</fullName>
        <ecNumber evidence="15">3.1.11.5</ecNumber>
        <ecNumber evidence="15">5.6.2.4</ecNumber>
    </recommendedName>
    <alternativeName>
        <fullName evidence="15">DNA 3'-5' helicase subunit RecB</fullName>
    </alternativeName>
    <alternativeName>
        <fullName evidence="15">Exonuclease V subunit RecB</fullName>
        <shortName evidence="15">ExoV subunit RecB</shortName>
    </alternativeName>
    <alternativeName>
        <fullName evidence="15">Helicase/nuclease RecBCD subunit RecB</fullName>
    </alternativeName>
</protein>
<keyword evidence="10 15" id="KW-0238">DNA-binding</keyword>
<dbReference type="InterPro" id="IPR011335">
    <property type="entry name" value="Restrct_endonuc-II-like"/>
</dbReference>
<dbReference type="SUPFAM" id="SSF52980">
    <property type="entry name" value="Restriction endonuclease-like"/>
    <property type="match status" value="1"/>
</dbReference>
<evidence type="ECO:0000256" key="5">
    <source>
        <dbReference type="ARBA" id="ARBA00022801"/>
    </source>
</evidence>
<comment type="caution">
    <text evidence="19">The sequence shown here is derived from an EMBL/GenBank/DDBJ whole genome shotgun (WGS) entry which is preliminary data.</text>
</comment>
<feature type="active site" description="For nuclease activity" evidence="15">
    <location>
        <position position="1203"/>
    </location>
</feature>
<name>A0ABX1TXC9_9PROT</name>
<dbReference type="EC" id="3.1.11.5" evidence="15"/>
<gene>
    <name evidence="15 19" type="primary">recB</name>
    <name evidence="19" type="ORF">E4Q23_06960</name>
</gene>
<dbReference type="Pfam" id="PF12705">
    <property type="entry name" value="PDDEXK_1"/>
    <property type="match status" value="1"/>
</dbReference>
<feature type="domain" description="UvrD-like helicase C-terminal" evidence="18">
    <location>
        <begin position="536"/>
        <end position="824"/>
    </location>
</feature>
<dbReference type="PROSITE" id="PS51198">
    <property type="entry name" value="UVRD_HELICASE_ATP_BIND"/>
    <property type="match status" value="1"/>
</dbReference>
<evidence type="ECO:0000313" key="19">
    <source>
        <dbReference type="EMBL" id="NMQ27517.1"/>
    </source>
</evidence>
<dbReference type="CDD" id="cd22352">
    <property type="entry name" value="RecB_C-like"/>
    <property type="match status" value="1"/>
</dbReference>
<evidence type="ECO:0000256" key="15">
    <source>
        <dbReference type="HAMAP-Rule" id="MF_01485"/>
    </source>
</evidence>
<keyword evidence="4 15" id="KW-0227">DNA damage</keyword>
<evidence type="ECO:0000256" key="2">
    <source>
        <dbReference type="ARBA" id="ARBA00022723"/>
    </source>
</evidence>
<feature type="binding site" evidence="15">
    <location>
        <position position="1203"/>
    </location>
    <ligand>
        <name>Mg(2+)</name>
        <dbReference type="ChEBI" id="CHEBI:18420"/>
    </ligand>
</feature>
<keyword evidence="11 15" id="KW-0234">DNA repair</keyword>
<keyword evidence="8 15" id="KW-0067">ATP-binding</keyword>
<keyword evidence="20" id="KW-1185">Reference proteome</keyword>
<dbReference type="EMBL" id="SPMY01000019">
    <property type="protein sequence ID" value="NMQ27517.1"/>
    <property type="molecule type" value="Genomic_DNA"/>
</dbReference>
<dbReference type="Gene3D" id="1.10.486.10">
    <property type="entry name" value="PCRA, domain 4"/>
    <property type="match status" value="1"/>
</dbReference>
<proteinExistence type="inferred from homology"/>
<comment type="function">
    <text evidence="15">A helicase/nuclease that prepares dsDNA breaks (DSB) for recombinational DNA repair. Binds to DSBs and unwinds DNA via a highly rapid and processive ATP-dependent bidirectional helicase activity. Unwinds dsDNA until it encounters a Chi (crossover hotspot instigator) sequence from the 3' direction. Cuts ssDNA a few nucleotides 3' to the Chi site. The properties and activities of the enzyme are changed at Chi. The Chi-altered holoenzyme produces a long 3'-ssDNA overhang and facilitates RecA-binding to the ssDNA for homologous DNA recombination and repair. Holoenzyme degrades any linearized DNA that is unable to undergo homologous recombination. In the holoenzyme this subunit contributes ATPase, 3'-5' helicase, exonuclease activity and loads RecA onto ssDNA.</text>
</comment>
<dbReference type="Gene3D" id="1.10.3170.10">
    <property type="entry name" value="Recbcd, chain B, domain 2"/>
    <property type="match status" value="1"/>
</dbReference>
<evidence type="ECO:0000256" key="13">
    <source>
        <dbReference type="ARBA" id="ARBA00034617"/>
    </source>
</evidence>
<evidence type="ECO:0000256" key="9">
    <source>
        <dbReference type="ARBA" id="ARBA00022842"/>
    </source>
</evidence>
<evidence type="ECO:0000256" key="12">
    <source>
        <dbReference type="ARBA" id="ARBA00023235"/>
    </source>
</evidence>
<dbReference type="PANTHER" id="PTHR11070">
    <property type="entry name" value="UVRD / RECB / PCRA DNA HELICASE FAMILY MEMBER"/>
    <property type="match status" value="1"/>
</dbReference>
<dbReference type="SUPFAM" id="SSF52540">
    <property type="entry name" value="P-loop containing nucleoside triphosphate hydrolases"/>
    <property type="match status" value="1"/>
</dbReference>
<feature type="binding site" evidence="15">
    <location>
        <position position="1190"/>
    </location>
    <ligand>
        <name>Mg(2+)</name>
        <dbReference type="ChEBI" id="CHEBI:18420"/>
    </ligand>
</feature>
<dbReference type="InterPro" id="IPR038726">
    <property type="entry name" value="PDDEXK_AddAB-type"/>
</dbReference>
<evidence type="ECO:0000256" key="3">
    <source>
        <dbReference type="ARBA" id="ARBA00022741"/>
    </source>
</evidence>
<evidence type="ECO:0000256" key="10">
    <source>
        <dbReference type="ARBA" id="ARBA00023125"/>
    </source>
</evidence>
<dbReference type="InterPro" id="IPR014016">
    <property type="entry name" value="UvrD-like_ATP-bd"/>
</dbReference>
<feature type="region of interest" description="Nuclease activity, interacts with RecD and RecA" evidence="15">
    <location>
        <begin position="973"/>
        <end position="1307"/>
    </location>
</feature>
<keyword evidence="2 15" id="KW-0479">Metal-binding</keyword>
<comment type="domain">
    <text evidence="15">The N-terminal DNA-binding domain is a ssDNA-dependent ATPase and has ATP-dependent 3'-5' helicase function. This domain interacts with RecC.</text>
</comment>
<reference evidence="19 20" key="1">
    <citation type="submission" date="2019-03" db="EMBL/GenBank/DDBJ databases">
        <title>Metabolic reconstructions from genomes of highly enriched 'Candidatus Accumulibacter' and 'Candidatus Competibacter' bioreactor populations.</title>
        <authorList>
            <person name="Annavajhala M.K."/>
            <person name="Welles L."/>
            <person name="Abbas B."/>
            <person name="Sorokin D."/>
            <person name="Park H."/>
            <person name="Van Loosdrecht M."/>
            <person name="Chandran K."/>
        </authorList>
    </citation>
    <scope>NUCLEOTIDE SEQUENCE [LARGE SCALE GENOMIC DNA]</scope>
    <source>
        <strain evidence="19 20">SBR_S</strain>
    </source>
</reference>
<accession>A0ABX1TXC9</accession>
<organism evidence="19 20">
    <name type="scientific">Candidatus Accumulibacter phosphatis</name>
    <dbReference type="NCBI Taxonomy" id="327160"/>
    <lineage>
        <taxon>Bacteria</taxon>
        <taxon>Pseudomonadati</taxon>
        <taxon>Pseudomonadota</taxon>
        <taxon>Betaproteobacteria</taxon>
        <taxon>Candidatus Accumulibacter</taxon>
    </lineage>
</organism>
<feature type="region of interest" description="DNA-binding and helicase activity, interacts with RecC" evidence="15">
    <location>
        <begin position="1"/>
        <end position="956"/>
    </location>
</feature>
<evidence type="ECO:0000256" key="6">
    <source>
        <dbReference type="ARBA" id="ARBA00022806"/>
    </source>
</evidence>
<comment type="catalytic activity">
    <reaction evidence="13 15">
        <text>Couples ATP hydrolysis with the unwinding of duplex DNA by translocating in the 3'-5' direction.</text>
        <dbReference type="EC" id="5.6.2.4"/>
    </reaction>
</comment>
<comment type="catalytic activity">
    <reaction evidence="15">
        <text>Exonucleolytic cleavage (in the presence of ATP) in either 5'- to 3'- or 3'- to 5'-direction to yield 5'-phosphooligonucleotides.</text>
        <dbReference type="EC" id="3.1.11.5"/>
    </reaction>
</comment>
<dbReference type="Pfam" id="PF00580">
    <property type="entry name" value="UvrD-helicase"/>
    <property type="match status" value="1"/>
</dbReference>
<dbReference type="HAMAP" id="MF_01485">
    <property type="entry name" value="RecB"/>
    <property type="match status" value="1"/>
</dbReference>
<feature type="binding site" evidence="15">
    <location>
        <position position="1067"/>
    </location>
    <ligand>
        <name>Mg(2+)</name>
        <dbReference type="ChEBI" id="CHEBI:18420"/>
    </ligand>
</feature>
<feature type="binding site" evidence="16">
    <location>
        <begin position="55"/>
        <end position="62"/>
    </location>
    <ligand>
        <name>ATP</name>
        <dbReference type="ChEBI" id="CHEBI:30616"/>
    </ligand>
</feature>
<dbReference type="InterPro" id="IPR027417">
    <property type="entry name" value="P-loop_NTPase"/>
</dbReference>
<evidence type="ECO:0000256" key="8">
    <source>
        <dbReference type="ARBA" id="ARBA00022840"/>
    </source>
</evidence>
<sequence>MSQTARTGAATAAATTAATATTFTAPGNGQATTTNAVTALDTLRFPLRGSRLIEASAGTGKTFTIAALYVRLVLGHGGENAFERALTPGEILVVTFTEAATQELRDRIRHRLAEAAACFRVAPDSIGSPSAGQDLLHELRAEYPPEQWPACARKLQLAAEAMDEAAVSTIHSWCNRMLREHAFDSDSLFTQTLETDQRELLAEVVRDYWRSFMVALDAEAVAEVRQWWSGPEALRASLRGLIDYADLLAEPPLTPAATVAKALGEKRQRLAELKAPWGQWVEELQTLLDKAVASKQVDGRKLQARYYQPWLQTLGDWRDDPAMVRPDLKSGWNRLTPAGLAEAWKAGAAPQHPALEAIAALAAELSALPSAREELLCHAARWVAERFSVEQARRAQMGFNDLLTRLDAALHGANAARLAEIIRRQFPAALIDEFQDTDPVQYRIFDAVYRVAQNAPDTVLVLIGDPKQAIYAFRGADIHTYLAARRACADRLHTLQKNYRSTEALLAATNHCFAVAEAGAAGSGAFLFRRDDDNPVPFVAAAAKGRQDEWQLAGQPLPALIAWCLPAKADGKPLSKTDYLEQMAAACASEMVTLLNLGQAGRAGFVSELGAQWLRPADMAVLVNNRSEADAMRGALAQRGVRSVYLSDKDSVFESAEAVELLHWLAACAEPDDVRLLRAALATATLDLSWPELDCLNHDELAWEARVLQFRAYRDCWRRQGVLPMLRRLLNDFHLPARLLGQGRASEANKAINANNGERILTNVLHLAELLQQASTLLDGEHALIRYLAEQQQDAASTGGDARQLRLESDADLVQVVTVHKSKGLEYPLVFLPFASNYRLTKGSDLPLKWHDEDGGLRLSLAAAAGVVERADGERLGEDLRKLYVALTRARYATWVGVAPLQDLERSALAYLLGGGQAIAAGALPQALQDWGDGCPDILVEPAPEPGNERFELNGVTPFVGAARQSQRVAGEHWWIASYSALKTEGESGAAPAAAAPAAETASEAVFQEAMVAQLPLLALATQAGMPESGLLPLPGAGTALPALAVASGLGSLHGFPRGAEAGTFLHDLLEAVARQGFATGAGDQALQRDMIARRCQARGWVHWIEPLTAWLQYFLNTPMKLSAMPGAPETSIRLSELKAAMAEMEFWLAVHSVPTTRIDALVCAHTLAGAARPALLPAQLNGMLKGFMDLVFEHQGRYFVADYKSNWLGPDDAAYTPVAMRAAILHARYELQYVLYLLALHRLLKSRLPDYDYDRHVGGAVYIFLRGVYAPSQGLHVERPPRALIEALDALFARRGARTRMAGERP</sequence>
<comment type="similarity">
    <text evidence="15">Belongs to the helicase family. UvrD subfamily.</text>
</comment>
<keyword evidence="12 15" id="KW-0413">Isomerase</keyword>
<keyword evidence="6 15" id="KW-0347">Helicase</keyword>
<evidence type="ECO:0000259" key="17">
    <source>
        <dbReference type="PROSITE" id="PS51198"/>
    </source>
</evidence>
<dbReference type="InterPro" id="IPR000212">
    <property type="entry name" value="DNA_helicase_UvrD/REP"/>
</dbReference>
<evidence type="ECO:0000256" key="7">
    <source>
        <dbReference type="ARBA" id="ARBA00022839"/>
    </source>
</evidence>
<dbReference type="InterPro" id="IPR011604">
    <property type="entry name" value="PDDEXK-like_dom_sf"/>
</dbReference>
<evidence type="ECO:0000256" key="16">
    <source>
        <dbReference type="PROSITE-ProRule" id="PRU00560"/>
    </source>
</evidence>
<dbReference type="Gene3D" id="3.90.320.10">
    <property type="match status" value="1"/>
</dbReference>
<evidence type="ECO:0000313" key="20">
    <source>
        <dbReference type="Proteomes" id="UP000749010"/>
    </source>
</evidence>
<keyword evidence="7 15" id="KW-0269">Exonuclease</keyword>
<evidence type="ECO:0000256" key="1">
    <source>
        <dbReference type="ARBA" id="ARBA00022722"/>
    </source>
</evidence>
<evidence type="ECO:0000256" key="11">
    <source>
        <dbReference type="ARBA" id="ARBA00023204"/>
    </source>
</evidence>
<dbReference type="InterPro" id="IPR004586">
    <property type="entry name" value="RecB"/>
</dbReference>
<dbReference type="InterPro" id="IPR014017">
    <property type="entry name" value="DNA_helicase_UvrD-like_C"/>
</dbReference>
<keyword evidence="5 15" id="KW-0378">Hydrolase</keyword>
<keyword evidence="3 15" id="KW-0547">Nucleotide-binding</keyword>
<feature type="domain" description="UvrD-like helicase ATP-binding" evidence="17">
    <location>
        <begin position="34"/>
        <end position="502"/>
    </location>
</feature>
<evidence type="ECO:0000259" key="18">
    <source>
        <dbReference type="PROSITE" id="PS51217"/>
    </source>
</evidence>
<comment type="domain">
    <text evidence="15">The C-terminal domain has nuclease activity and interacts with RecD. It interacts with RecA, facilitating its loading onto ssDNA.</text>
</comment>
<comment type="cofactor">
    <cofactor evidence="15">
        <name>Mg(2+)</name>
        <dbReference type="ChEBI" id="CHEBI:18420"/>
    </cofactor>
    <text evidence="15">Binds 1 Mg(2+) ion per subunit.</text>
</comment>
<dbReference type="EC" id="5.6.2.4" evidence="15"/>
<evidence type="ECO:0000256" key="4">
    <source>
        <dbReference type="ARBA" id="ARBA00022763"/>
    </source>
</evidence>
<dbReference type="PROSITE" id="PS51217">
    <property type="entry name" value="UVRD_HELICASE_CTER"/>
    <property type="match status" value="1"/>
</dbReference>
<dbReference type="Proteomes" id="UP000749010">
    <property type="component" value="Unassembled WGS sequence"/>
</dbReference>
<evidence type="ECO:0000256" key="14">
    <source>
        <dbReference type="ARBA" id="ARBA00048988"/>
    </source>
</evidence>